<dbReference type="InterPro" id="IPR025705">
    <property type="entry name" value="Beta_hexosaminidase_sua/sub"/>
</dbReference>
<comment type="catalytic activity">
    <reaction evidence="1 7">
        <text>Hydrolysis of terminal non-reducing N-acetyl-D-hexosamine residues in N-acetyl-beta-D-hexosaminides.</text>
        <dbReference type="EC" id="3.2.1.52"/>
    </reaction>
</comment>
<dbReference type="FunFam" id="3.20.20.80:FF:000063">
    <property type="entry name" value="Beta-hexosaminidase"/>
    <property type="match status" value="1"/>
</dbReference>
<comment type="similarity">
    <text evidence="2 7">Belongs to the glycosyl hydrolase 20 family.</text>
</comment>
<feature type="disulfide bond" evidence="9">
    <location>
        <begin position="291"/>
        <end position="343"/>
    </location>
</feature>
<dbReference type="GO" id="GO:0005764">
    <property type="term" value="C:lysosome"/>
    <property type="evidence" value="ECO:0007669"/>
    <property type="project" value="TreeGrafter"/>
</dbReference>
<dbReference type="SUPFAM" id="SSF51445">
    <property type="entry name" value="(Trans)glycosidases"/>
    <property type="match status" value="1"/>
</dbReference>
<evidence type="ECO:0000256" key="3">
    <source>
        <dbReference type="ARBA" id="ARBA00022729"/>
    </source>
</evidence>
<dbReference type="GO" id="GO:0030203">
    <property type="term" value="P:glycosaminoglycan metabolic process"/>
    <property type="evidence" value="ECO:0007669"/>
    <property type="project" value="TreeGrafter"/>
</dbReference>
<protein>
    <recommendedName>
        <fullName evidence="7">Beta-hexosaminidase</fullName>
        <ecNumber evidence="7">3.2.1.52</ecNumber>
    </recommendedName>
</protein>
<dbReference type="InterPro" id="IPR029019">
    <property type="entry name" value="HEX_eukaryotic_N"/>
</dbReference>
<dbReference type="GO" id="GO:0016020">
    <property type="term" value="C:membrane"/>
    <property type="evidence" value="ECO:0007669"/>
    <property type="project" value="TreeGrafter"/>
</dbReference>
<evidence type="ECO:0000256" key="7">
    <source>
        <dbReference type="PIRNR" id="PIRNR001093"/>
    </source>
</evidence>
<dbReference type="InterPro" id="IPR015883">
    <property type="entry name" value="Glyco_hydro_20_cat"/>
</dbReference>
<dbReference type="CDD" id="cd06562">
    <property type="entry name" value="GH20_HexA_HexB-like"/>
    <property type="match status" value="1"/>
</dbReference>
<feature type="domain" description="Glycoside hydrolase family 20 catalytic" evidence="11">
    <location>
        <begin position="182"/>
        <end position="500"/>
    </location>
</feature>
<dbReference type="GO" id="GO:0005975">
    <property type="term" value="P:carbohydrate metabolic process"/>
    <property type="evidence" value="ECO:0007669"/>
    <property type="project" value="InterPro"/>
</dbReference>
<evidence type="ECO:0000256" key="5">
    <source>
        <dbReference type="ARBA" id="ARBA00023180"/>
    </source>
</evidence>
<dbReference type="GO" id="GO:0006689">
    <property type="term" value="P:ganglioside catabolic process"/>
    <property type="evidence" value="ECO:0007669"/>
    <property type="project" value="TreeGrafter"/>
</dbReference>
<feature type="domain" description="Beta-hexosaminidase eukaryotic type N-terminal" evidence="12">
    <location>
        <begin position="26"/>
        <end position="161"/>
    </location>
</feature>
<accession>A0A3G5APL5</accession>
<evidence type="ECO:0000256" key="8">
    <source>
        <dbReference type="PIRSR" id="PIRSR001093-1"/>
    </source>
</evidence>
<dbReference type="GO" id="GO:0004563">
    <property type="term" value="F:beta-N-acetylhexosaminidase activity"/>
    <property type="evidence" value="ECO:0007669"/>
    <property type="project" value="UniProtKB-EC"/>
</dbReference>
<name>A0A3G5APL5_9ACAR</name>
<evidence type="ECO:0000256" key="2">
    <source>
        <dbReference type="ARBA" id="ARBA00006285"/>
    </source>
</evidence>
<reference evidence="13" key="1">
    <citation type="submission" date="2018-09" db="EMBL/GenBank/DDBJ databases">
        <title>Identification of saliva proteins of spider mite Tetranychus evansi by transcriptome and LC-MS/MS approach.</title>
        <authorList>
            <person name="Huang H.-J."/>
            <person name="Cui J.-R."/>
            <person name="Hong X.-Y."/>
        </authorList>
    </citation>
    <scope>NUCLEOTIDE SEQUENCE</scope>
</reference>
<dbReference type="PRINTS" id="PR00738">
    <property type="entry name" value="GLHYDRLASE20"/>
</dbReference>
<feature type="active site" description="Proton donor" evidence="8">
    <location>
        <position position="338"/>
    </location>
</feature>
<proteinExistence type="evidence at transcript level"/>
<evidence type="ECO:0000259" key="12">
    <source>
        <dbReference type="Pfam" id="PF14845"/>
    </source>
</evidence>
<dbReference type="EMBL" id="MH979836">
    <property type="protein sequence ID" value="AYV89291.1"/>
    <property type="molecule type" value="mRNA"/>
</dbReference>
<evidence type="ECO:0000256" key="10">
    <source>
        <dbReference type="SAM" id="SignalP"/>
    </source>
</evidence>
<dbReference type="Pfam" id="PF00728">
    <property type="entry name" value="Glyco_hydro_20"/>
    <property type="match status" value="1"/>
</dbReference>
<keyword evidence="6 7" id="KW-0326">Glycosidase</keyword>
<keyword evidence="9" id="KW-1015">Disulfide bond</keyword>
<keyword evidence="3 10" id="KW-0732">Signal</keyword>
<dbReference type="EC" id="3.2.1.52" evidence="7"/>
<evidence type="ECO:0000256" key="1">
    <source>
        <dbReference type="ARBA" id="ARBA00001231"/>
    </source>
</evidence>
<dbReference type="PANTHER" id="PTHR22600:SF21">
    <property type="entry name" value="BETA-HEXOSAMINIDASE A"/>
    <property type="match status" value="1"/>
</dbReference>
<dbReference type="Gene3D" id="3.30.379.10">
    <property type="entry name" value="Chitobiase/beta-hexosaminidase domain 2-like"/>
    <property type="match status" value="1"/>
</dbReference>
<organism evidence="13">
    <name type="scientific">Tetranychus evansi</name>
    <name type="common">red spider mite</name>
    <dbReference type="NCBI Taxonomy" id="178897"/>
    <lineage>
        <taxon>Eukaryota</taxon>
        <taxon>Metazoa</taxon>
        <taxon>Ecdysozoa</taxon>
        <taxon>Arthropoda</taxon>
        <taxon>Chelicerata</taxon>
        <taxon>Arachnida</taxon>
        <taxon>Acari</taxon>
        <taxon>Acariformes</taxon>
        <taxon>Trombidiformes</taxon>
        <taxon>Prostigmata</taxon>
        <taxon>Eleutherengona</taxon>
        <taxon>Raphignathae</taxon>
        <taxon>Tetranychoidea</taxon>
        <taxon>Tetranychidae</taxon>
        <taxon>Tetranychus</taxon>
    </lineage>
</organism>
<evidence type="ECO:0000256" key="4">
    <source>
        <dbReference type="ARBA" id="ARBA00022801"/>
    </source>
</evidence>
<feature type="disulfide bond" evidence="9">
    <location>
        <begin position="58"/>
        <end position="117"/>
    </location>
</feature>
<dbReference type="InterPro" id="IPR029018">
    <property type="entry name" value="Hex-like_dom2"/>
</dbReference>
<feature type="signal peptide" evidence="10">
    <location>
        <begin position="1"/>
        <end position="23"/>
    </location>
</feature>
<evidence type="ECO:0000256" key="9">
    <source>
        <dbReference type="PIRSR" id="PIRSR001093-2"/>
    </source>
</evidence>
<dbReference type="InterPro" id="IPR017853">
    <property type="entry name" value="GH"/>
</dbReference>
<feature type="disulfide bond" evidence="9">
    <location>
        <begin position="518"/>
        <end position="536"/>
    </location>
</feature>
<feature type="chain" id="PRO_5018019123" description="Beta-hexosaminidase" evidence="10">
    <location>
        <begin position="24"/>
        <end position="542"/>
    </location>
</feature>
<dbReference type="Gene3D" id="3.20.20.80">
    <property type="entry name" value="Glycosidases"/>
    <property type="match status" value="1"/>
</dbReference>
<keyword evidence="5" id="KW-0325">Glycoprotein</keyword>
<evidence type="ECO:0000256" key="6">
    <source>
        <dbReference type="ARBA" id="ARBA00023295"/>
    </source>
</evidence>
<sequence>MFSQLFLTLTIFCVSIGLQLVNCANLWPQPQILRQDATFFTLDPSSFKLILAEERSGCEILEKAIDRYSKLLFLSDCSRLGNDCDGKKLPIEPIEDITNEANYGGQLFNLSIDTNSCEKFITSESFEIYTLRVKTADYPTDAALFAPFWGILRGLETFSQLIRRYKGNWIINSTFIVDYPRFTFRGILLDTARHYLPVHLLLQNLDAMAYNKMNVFHWHIVDDQSFPFVSSTFPQLSAAGAFRPTHIYTPEDVSTVLEYARLRGIRVIVEFDSPGHTLAWGKGIPGLLTQCYNAGKPVSGSYGPINPSQNDTYTFLKSLFAEIAKVFPDDFVHLGGDEVDFSCWKSNPSINSFMESMNITGNYAALESFYLQKLVNIMDTLKKNYIVWQEVFDNGVKLRSDAVVHVWKSGDYQSELSKVVAGGYRTILSSPWYLNYISYGSDWQTYYKVEPLNFNVTSSSDYDLVIGGEACMWGEWVDGSNVISRTWVRASAVAERLWSAKNVTSIKSAIPRLDDQRCRMLKRGIRVEPVQGPGSCECDICV</sequence>
<dbReference type="AlphaFoldDB" id="A0A3G5APL5"/>
<dbReference type="SUPFAM" id="SSF55545">
    <property type="entry name" value="beta-N-acetylhexosaminidase-like domain"/>
    <property type="match status" value="1"/>
</dbReference>
<evidence type="ECO:0000313" key="13">
    <source>
        <dbReference type="EMBL" id="AYV89291.1"/>
    </source>
</evidence>
<dbReference type="Pfam" id="PF14845">
    <property type="entry name" value="Glycohydro_20b2"/>
    <property type="match status" value="1"/>
</dbReference>
<keyword evidence="4 7" id="KW-0378">Hydrolase</keyword>
<evidence type="ECO:0000259" key="11">
    <source>
        <dbReference type="Pfam" id="PF00728"/>
    </source>
</evidence>
<dbReference type="PIRSF" id="PIRSF001093">
    <property type="entry name" value="B-hxosamndse_ab_euk"/>
    <property type="match status" value="1"/>
</dbReference>
<dbReference type="PANTHER" id="PTHR22600">
    <property type="entry name" value="BETA-HEXOSAMINIDASE"/>
    <property type="match status" value="1"/>
</dbReference>